<dbReference type="OrthoDB" id="16824at2759"/>
<dbReference type="AlphaFoldDB" id="A0A9W6YSP8"/>
<keyword evidence="1" id="KW-0732">Signal</keyword>
<evidence type="ECO:0000256" key="1">
    <source>
        <dbReference type="SAM" id="SignalP"/>
    </source>
</evidence>
<organism evidence="2 3">
    <name type="scientific">Ambrosiozyma monospora</name>
    <name type="common">Yeast</name>
    <name type="synonym">Endomycopsis monosporus</name>
    <dbReference type="NCBI Taxonomy" id="43982"/>
    <lineage>
        <taxon>Eukaryota</taxon>
        <taxon>Fungi</taxon>
        <taxon>Dikarya</taxon>
        <taxon>Ascomycota</taxon>
        <taxon>Saccharomycotina</taxon>
        <taxon>Pichiomycetes</taxon>
        <taxon>Pichiales</taxon>
        <taxon>Pichiaceae</taxon>
        <taxon>Ambrosiozyma</taxon>
    </lineage>
</organism>
<reference evidence="2" key="1">
    <citation type="submission" date="2023-04" db="EMBL/GenBank/DDBJ databases">
        <title>Ambrosiozyma monospora NBRC 1965.</title>
        <authorList>
            <person name="Ichikawa N."/>
            <person name="Sato H."/>
            <person name="Tonouchi N."/>
        </authorList>
    </citation>
    <scope>NUCLEOTIDE SEQUENCE</scope>
    <source>
        <strain evidence="2">NBRC 1965</strain>
    </source>
</reference>
<dbReference type="PANTHER" id="PTHR28075">
    <property type="entry name" value="CHROMOSOME 16, WHOLE GENOME SHOTGUN SEQUENCE"/>
    <property type="match status" value="1"/>
</dbReference>
<gene>
    <name evidence="2" type="ORF">Amon01_000415600</name>
</gene>
<feature type="chain" id="PRO_5040925697" evidence="1">
    <location>
        <begin position="24"/>
        <end position="72"/>
    </location>
</feature>
<evidence type="ECO:0000313" key="3">
    <source>
        <dbReference type="Proteomes" id="UP001165063"/>
    </source>
</evidence>
<dbReference type="GO" id="GO:0005737">
    <property type="term" value="C:cytoplasm"/>
    <property type="evidence" value="ECO:0007669"/>
    <property type="project" value="TreeGrafter"/>
</dbReference>
<comment type="caution">
    <text evidence="2">The sequence shown here is derived from an EMBL/GenBank/DDBJ whole genome shotgun (WGS) entry which is preliminary data.</text>
</comment>
<accession>A0A9W6YSP8</accession>
<dbReference type="Pfam" id="PF08520">
    <property type="entry name" value="Mitofissin"/>
    <property type="match status" value="1"/>
</dbReference>
<protein>
    <submittedName>
        <fullName evidence="2">Unnamed protein product</fullName>
    </submittedName>
</protein>
<dbReference type="PANTHER" id="PTHR28075:SF1">
    <property type="entry name" value="DUF1748-DOMAIN-CONTAINING PROTEIN"/>
    <property type="match status" value="1"/>
</dbReference>
<name>A0A9W6YSP8_AMBMO</name>
<dbReference type="Proteomes" id="UP001165063">
    <property type="component" value="Unassembled WGS sequence"/>
</dbReference>
<feature type="signal peptide" evidence="1">
    <location>
        <begin position="1"/>
        <end position="23"/>
    </location>
</feature>
<dbReference type="EMBL" id="BSXU01001940">
    <property type="protein sequence ID" value="GMG32601.1"/>
    <property type="molecule type" value="Genomic_DNA"/>
</dbReference>
<dbReference type="InterPro" id="IPR013726">
    <property type="entry name" value="Mitofissin"/>
</dbReference>
<sequence length="72" mass="8042">MSNLTKLIHISADLALLAGFLSGVKKNTGLEPNVKLINQPTVEEYAQKYLGFGDYIYDYTVAYASTSSYFKR</sequence>
<keyword evidence="3" id="KW-1185">Reference proteome</keyword>
<evidence type="ECO:0000313" key="2">
    <source>
        <dbReference type="EMBL" id="GMG32601.1"/>
    </source>
</evidence>
<proteinExistence type="predicted"/>